<dbReference type="Proteomes" id="UP000054870">
    <property type="component" value="Unassembled WGS sequence"/>
</dbReference>
<reference evidence="2" key="1">
    <citation type="submission" date="2016-01" db="EMBL/GenBank/DDBJ databases">
        <authorList>
            <person name="Peeters C."/>
        </authorList>
    </citation>
    <scope>NUCLEOTIDE SEQUENCE [LARGE SCALE GENOMIC DNA]</scope>
    <source>
        <strain evidence="2">LMG 29318</strain>
    </source>
</reference>
<evidence type="ECO:0000313" key="3">
    <source>
        <dbReference type="Proteomes" id="UP000054870"/>
    </source>
</evidence>
<feature type="compositionally biased region" description="Basic and acidic residues" evidence="1">
    <location>
        <begin position="73"/>
        <end position="85"/>
    </location>
</feature>
<proteinExistence type="predicted"/>
<dbReference type="RefSeq" id="WP_061124895.1">
    <property type="nucleotide sequence ID" value="NZ_FCOF02000011.1"/>
</dbReference>
<comment type="caution">
    <text evidence="2">The sequence shown here is derived from an EMBL/GenBank/DDBJ whole genome shotgun (WGS) entry which is preliminary data.</text>
</comment>
<evidence type="ECO:0000313" key="2">
    <source>
        <dbReference type="EMBL" id="SAK64224.1"/>
    </source>
</evidence>
<protein>
    <submittedName>
        <fullName evidence="2">Uncharacterized protein</fullName>
    </submittedName>
</protein>
<evidence type="ECO:0000256" key="1">
    <source>
        <dbReference type="SAM" id="MobiDB-lite"/>
    </source>
</evidence>
<name>A0A158B2D9_9BURK</name>
<dbReference type="EMBL" id="FCOF02000011">
    <property type="protein sequence ID" value="SAK64224.1"/>
    <property type="molecule type" value="Genomic_DNA"/>
</dbReference>
<feature type="region of interest" description="Disordered" evidence="1">
    <location>
        <begin position="1"/>
        <end position="85"/>
    </location>
</feature>
<feature type="compositionally biased region" description="Basic and acidic residues" evidence="1">
    <location>
        <begin position="1"/>
        <end position="39"/>
    </location>
</feature>
<dbReference type="OrthoDB" id="9034039at2"/>
<organism evidence="2 3">
    <name type="scientific">Caballeronia catudaia</name>
    <dbReference type="NCBI Taxonomy" id="1777136"/>
    <lineage>
        <taxon>Bacteria</taxon>
        <taxon>Pseudomonadati</taxon>
        <taxon>Pseudomonadota</taxon>
        <taxon>Betaproteobacteria</taxon>
        <taxon>Burkholderiales</taxon>
        <taxon>Burkholderiaceae</taxon>
        <taxon>Caballeronia</taxon>
    </lineage>
</organism>
<accession>A0A158B2D9</accession>
<keyword evidence="3" id="KW-1185">Reference proteome</keyword>
<feature type="compositionally biased region" description="Basic and acidic residues" evidence="1">
    <location>
        <begin position="47"/>
        <end position="66"/>
    </location>
</feature>
<sequence length="85" mass="9411">MNREPSDPVERADERRKALGPGDVKEKSDGTIEQREHGNMDPALVPKGKDHPEEGPYVPEHDHIDPDTEPDAGPDHPKGKRDSEA</sequence>
<dbReference type="AlphaFoldDB" id="A0A158B2D9"/>
<gene>
    <name evidence="2" type="ORF">AWB75_02915</name>
</gene>